<dbReference type="KEGG" id="vff:VITFI_CDS2892"/>
<organism evidence="2 3">
    <name type="scientific">Vitreoscilla filiformis</name>
    <dbReference type="NCBI Taxonomy" id="63"/>
    <lineage>
        <taxon>Bacteria</taxon>
        <taxon>Pseudomonadati</taxon>
        <taxon>Pseudomonadota</taxon>
        <taxon>Betaproteobacteria</taxon>
        <taxon>Neisseriales</taxon>
        <taxon>Neisseriaceae</taxon>
        <taxon>Vitreoscilla</taxon>
    </lineage>
</organism>
<dbReference type="Proteomes" id="UP000199729">
    <property type="component" value="Chromosome"/>
</dbReference>
<dbReference type="EMBL" id="CP022423">
    <property type="protein sequence ID" value="ASM78669.1"/>
    <property type="molecule type" value="Genomic_DNA"/>
</dbReference>
<feature type="transmembrane region" description="Helical" evidence="1">
    <location>
        <begin position="18"/>
        <end position="37"/>
    </location>
</feature>
<proteinExistence type="predicted"/>
<keyword evidence="3" id="KW-1185">Reference proteome</keyword>
<evidence type="ECO:0000313" key="3">
    <source>
        <dbReference type="Proteomes" id="UP000199729"/>
    </source>
</evidence>
<accession>A0A221KIC5</accession>
<evidence type="ECO:0000313" key="2">
    <source>
        <dbReference type="EMBL" id="ASM78669.1"/>
    </source>
</evidence>
<keyword evidence="1" id="KW-1133">Transmembrane helix</keyword>
<protein>
    <submittedName>
        <fullName evidence="2">Uncharacterized protein</fullName>
    </submittedName>
</protein>
<reference evidence="2 3" key="1">
    <citation type="submission" date="2017-07" db="EMBL/GenBank/DDBJ databases">
        <title>Complete Genome Sequence of the cosmetic ferment Vitreoscilla filiformis (ATCC15551).</title>
        <authorList>
            <person name="Contreras S."/>
            <person name="Sagory-Zalkind P."/>
            <person name="Blanquart H."/>
            <person name="Iltis A."/>
            <person name="Morand S.C."/>
        </authorList>
    </citation>
    <scope>NUCLEOTIDE SEQUENCE [LARGE SCALE GENOMIC DNA]</scope>
    <source>
        <strain evidence="2 3">ATCC 15551</strain>
    </source>
</reference>
<name>A0A221KIC5_VITFI</name>
<dbReference type="AlphaFoldDB" id="A0A221KIC5"/>
<keyword evidence="1" id="KW-0472">Membrane</keyword>
<sequence>MTCHLTPTVFIMRNWHQGLIWLALGLLCLVVFMAYLNPHLVLALGNRVWGCF</sequence>
<evidence type="ECO:0000256" key="1">
    <source>
        <dbReference type="SAM" id="Phobius"/>
    </source>
</evidence>
<keyword evidence="1" id="KW-0812">Transmembrane</keyword>
<gene>
    <name evidence="2" type="ORF">VITFI_CDS2892</name>
</gene>